<evidence type="ECO:0000256" key="1">
    <source>
        <dbReference type="ARBA" id="ARBA00023002"/>
    </source>
</evidence>
<dbReference type="PANTHER" id="PTHR30466:SF1">
    <property type="entry name" value="FMN REDUCTASE (NADH) RUTF"/>
    <property type="match status" value="1"/>
</dbReference>
<comment type="caution">
    <text evidence="4">The sequence shown here is derived from an EMBL/GenBank/DDBJ whole genome shotgun (WGS) entry which is preliminary data.</text>
</comment>
<dbReference type="EMBL" id="JAPEVB010000004">
    <property type="protein sequence ID" value="KAJ4389076.1"/>
    <property type="molecule type" value="Genomic_DNA"/>
</dbReference>
<protein>
    <recommendedName>
        <fullName evidence="3">Flavin reductase like domain-containing protein</fullName>
    </recommendedName>
</protein>
<evidence type="ECO:0000313" key="4">
    <source>
        <dbReference type="EMBL" id="KAJ4389076.1"/>
    </source>
</evidence>
<name>A0A9W9CVP6_9PEZI</name>
<dbReference type="AlphaFoldDB" id="A0A9W9CVP6"/>
<evidence type="ECO:0000256" key="2">
    <source>
        <dbReference type="SAM" id="MobiDB-lite"/>
    </source>
</evidence>
<dbReference type="InterPro" id="IPR012349">
    <property type="entry name" value="Split_barrel_FMN-bd"/>
</dbReference>
<dbReference type="InterPro" id="IPR002563">
    <property type="entry name" value="Flavin_Rdtase-like_dom"/>
</dbReference>
<evidence type="ECO:0000313" key="5">
    <source>
        <dbReference type="Proteomes" id="UP001140453"/>
    </source>
</evidence>
<dbReference type="Pfam" id="PF01613">
    <property type="entry name" value="Flavin_Reduct"/>
    <property type="match status" value="1"/>
</dbReference>
<dbReference type="OrthoDB" id="2015405at2759"/>
<feature type="compositionally biased region" description="Basic and acidic residues" evidence="2">
    <location>
        <begin position="77"/>
        <end position="87"/>
    </location>
</feature>
<gene>
    <name evidence="4" type="ORF">N0V93_006538</name>
</gene>
<sequence>MRRACVLRQLGRCAVSKSLSPKSWSFNAAPTCSGLARQELRKCARVDGAFGTKARSFTTLPALRTPWKISRSTPPSEHPHPHSDTRFDALPGPEQFRSVMRLLPNSVVVCTSTGAESVPRGMTMSSFTSLCLHPTPLITFNIATPSRTLDAITLRREFIIHILSGDIDGARVADWFRWGNSSDLGVFEEGNMREGCGCEVIQGQAETAAPLLRGNGVLYGLKCKLVDEAPHQGLVRVRDHAVVLAEVADIVEGRGEPDGQGVFGLAYADRKYRQLGGTIVHDES</sequence>
<organism evidence="4 5">
    <name type="scientific">Gnomoniopsis smithogilvyi</name>
    <dbReference type="NCBI Taxonomy" id="1191159"/>
    <lineage>
        <taxon>Eukaryota</taxon>
        <taxon>Fungi</taxon>
        <taxon>Dikarya</taxon>
        <taxon>Ascomycota</taxon>
        <taxon>Pezizomycotina</taxon>
        <taxon>Sordariomycetes</taxon>
        <taxon>Sordariomycetidae</taxon>
        <taxon>Diaporthales</taxon>
        <taxon>Gnomoniaceae</taxon>
        <taxon>Gnomoniopsis</taxon>
    </lineage>
</organism>
<keyword evidence="1" id="KW-0560">Oxidoreductase</keyword>
<dbReference type="Proteomes" id="UP001140453">
    <property type="component" value="Unassembled WGS sequence"/>
</dbReference>
<dbReference type="GO" id="GO:0010181">
    <property type="term" value="F:FMN binding"/>
    <property type="evidence" value="ECO:0007669"/>
    <property type="project" value="InterPro"/>
</dbReference>
<reference evidence="4" key="1">
    <citation type="submission" date="2022-10" db="EMBL/GenBank/DDBJ databases">
        <title>Tapping the CABI collections for fungal endophytes: first genome assemblies for Collariella, Neodidymelliopsis, Ascochyta clinopodiicola, Didymella pomorum, Didymosphaeria variabile, Neocosmospora piperis and Neocucurbitaria cava.</title>
        <authorList>
            <person name="Hill R."/>
        </authorList>
    </citation>
    <scope>NUCLEOTIDE SEQUENCE</scope>
    <source>
        <strain evidence="4">IMI 355082</strain>
    </source>
</reference>
<dbReference type="SUPFAM" id="SSF50475">
    <property type="entry name" value="FMN-binding split barrel"/>
    <property type="match status" value="1"/>
</dbReference>
<dbReference type="InterPro" id="IPR050268">
    <property type="entry name" value="NADH-dep_flavin_reductase"/>
</dbReference>
<dbReference type="Gene3D" id="2.30.110.10">
    <property type="entry name" value="Electron Transport, Fmn-binding Protein, Chain A"/>
    <property type="match status" value="1"/>
</dbReference>
<proteinExistence type="predicted"/>
<feature type="domain" description="Flavin reductase like" evidence="3">
    <location>
        <begin position="100"/>
        <end position="274"/>
    </location>
</feature>
<feature type="region of interest" description="Disordered" evidence="2">
    <location>
        <begin position="67"/>
        <end position="89"/>
    </location>
</feature>
<accession>A0A9W9CVP6</accession>
<keyword evidence="5" id="KW-1185">Reference proteome</keyword>
<evidence type="ECO:0000259" key="3">
    <source>
        <dbReference type="SMART" id="SM00903"/>
    </source>
</evidence>
<dbReference type="PANTHER" id="PTHR30466">
    <property type="entry name" value="FLAVIN REDUCTASE"/>
    <property type="match status" value="1"/>
</dbReference>
<dbReference type="SMART" id="SM00903">
    <property type="entry name" value="Flavin_Reduct"/>
    <property type="match status" value="1"/>
</dbReference>
<dbReference type="GO" id="GO:0042602">
    <property type="term" value="F:riboflavin reductase (NADPH) activity"/>
    <property type="evidence" value="ECO:0007669"/>
    <property type="project" value="TreeGrafter"/>
</dbReference>